<accession>M7B7M4</accession>
<dbReference type="Proteomes" id="UP000031443">
    <property type="component" value="Unassembled WGS sequence"/>
</dbReference>
<reference evidence="2" key="1">
    <citation type="journal article" date="2013" name="Nat. Genet.">
        <title>The draft genomes of soft-shell turtle and green sea turtle yield insights into the development and evolution of the turtle-specific body plan.</title>
        <authorList>
            <person name="Wang Z."/>
            <person name="Pascual-Anaya J."/>
            <person name="Zadissa A."/>
            <person name="Li W."/>
            <person name="Niimura Y."/>
            <person name="Huang Z."/>
            <person name="Li C."/>
            <person name="White S."/>
            <person name="Xiong Z."/>
            <person name="Fang D."/>
            <person name="Wang B."/>
            <person name="Ming Y."/>
            <person name="Chen Y."/>
            <person name="Zheng Y."/>
            <person name="Kuraku S."/>
            <person name="Pignatelli M."/>
            <person name="Herrero J."/>
            <person name="Beal K."/>
            <person name="Nozawa M."/>
            <person name="Li Q."/>
            <person name="Wang J."/>
            <person name="Zhang H."/>
            <person name="Yu L."/>
            <person name="Shigenobu S."/>
            <person name="Wang J."/>
            <person name="Liu J."/>
            <person name="Flicek P."/>
            <person name="Searle S."/>
            <person name="Wang J."/>
            <person name="Kuratani S."/>
            <person name="Yin Y."/>
            <person name="Aken B."/>
            <person name="Zhang G."/>
            <person name="Irie N."/>
        </authorList>
    </citation>
    <scope>NUCLEOTIDE SEQUENCE [LARGE SCALE GENOMIC DNA]</scope>
</reference>
<dbReference type="EMBL" id="KB602656">
    <property type="protein sequence ID" value="EMP24262.1"/>
    <property type="molecule type" value="Genomic_DNA"/>
</dbReference>
<gene>
    <name evidence="1" type="ORF">UY3_18678</name>
</gene>
<evidence type="ECO:0000313" key="1">
    <source>
        <dbReference type="EMBL" id="EMP24262.1"/>
    </source>
</evidence>
<sequence length="118" mass="13501">MYPDPNSAIPGTDSQLRPEIVITNEDQKKIVMVNVTVPFENRTPAFHNAQAQKVEKYAPLAETLRAKGYQVQTHALIVRALGTWDPSNERVLRECRIGQCYAWLMQQLMMSDAIRWSI</sequence>
<keyword evidence="2" id="KW-1185">Reference proteome</keyword>
<name>M7B7M4_CHEMY</name>
<evidence type="ECO:0000313" key="2">
    <source>
        <dbReference type="Proteomes" id="UP000031443"/>
    </source>
</evidence>
<organism evidence="1 2">
    <name type="scientific">Chelonia mydas</name>
    <name type="common">Green sea-turtle</name>
    <name type="synonym">Chelonia agassizi</name>
    <dbReference type="NCBI Taxonomy" id="8469"/>
    <lineage>
        <taxon>Eukaryota</taxon>
        <taxon>Metazoa</taxon>
        <taxon>Chordata</taxon>
        <taxon>Craniata</taxon>
        <taxon>Vertebrata</taxon>
        <taxon>Euteleostomi</taxon>
        <taxon>Archelosauria</taxon>
        <taxon>Testudinata</taxon>
        <taxon>Testudines</taxon>
        <taxon>Cryptodira</taxon>
        <taxon>Durocryptodira</taxon>
        <taxon>Americhelydia</taxon>
        <taxon>Chelonioidea</taxon>
        <taxon>Cheloniidae</taxon>
        <taxon>Chelonia</taxon>
    </lineage>
</organism>
<proteinExistence type="predicted"/>
<protein>
    <submittedName>
        <fullName evidence="1">Uncharacterized protein</fullName>
    </submittedName>
</protein>
<dbReference type="AlphaFoldDB" id="M7B7M4"/>